<dbReference type="GO" id="GO:0003735">
    <property type="term" value="F:structural constituent of ribosome"/>
    <property type="evidence" value="ECO:0007669"/>
    <property type="project" value="InterPro"/>
</dbReference>
<evidence type="ECO:0000256" key="4">
    <source>
        <dbReference type="ARBA" id="ARBA00022980"/>
    </source>
</evidence>
<keyword evidence="3" id="KW-0809">Transit peptide</keyword>
<gene>
    <name evidence="10" type="ORF">MSPICULIGERA_LOCUS16424</name>
</gene>
<dbReference type="InterPro" id="IPR034596">
    <property type="entry name" value="Ribosomal_mL52"/>
</dbReference>
<dbReference type="AlphaFoldDB" id="A0AA36G4R6"/>
<feature type="non-terminal residue" evidence="10">
    <location>
        <position position="140"/>
    </location>
</feature>
<keyword evidence="5" id="KW-0496">Mitochondrion</keyword>
<dbReference type="EMBL" id="CATQJA010002653">
    <property type="protein sequence ID" value="CAJ0578163.1"/>
    <property type="molecule type" value="Genomic_DNA"/>
</dbReference>
<dbReference type="PANTHER" id="PTHR34090">
    <property type="entry name" value="39S RIBOSOMAL PROTEIN L52, MITOCHONDRIAL"/>
    <property type="match status" value="1"/>
</dbReference>
<proteinExistence type="inferred from homology"/>
<dbReference type="Proteomes" id="UP001177023">
    <property type="component" value="Unassembled WGS sequence"/>
</dbReference>
<evidence type="ECO:0000256" key="9">
    <source>
        <dbReference type="SAM" id="MobiDB-lite"/>
    </source>
</evidence>
<reference evidence="10" key="1">
    <citation type="submission" date="2023-06" db="EMBL/GenBank/DDBJ databases">
        <authorList>
            <person name="Delattre M."/>
        </authorList>
    </citation>
    <scope>NUCLEOTIDE SEQUENCE</scope>
    <source>
        <strain evidence="10">AF72</strain>
    </source>
</reference>
<dbReference type="GO" id="GO:0032543">
    <property type="term" value="P:mitochondrial translation"/>
    <property type="evidence" value="ECO:0007669"/>
    <property type="project" value="InterPro"/>
</dbReference>
<accession>A0AA36G4R6</accession>
<evidence type="ECO:0000256" key="7">
    <source>
        <dbReference type="ARBA" id="ARBA00035181"/>
    </source>
</evidence>
<dbReference type="GO" id="GO:0005762">
    <property type="term" value="C:mitochondrial large ribosomal subunit"/>
    <property type="evidence" value="ECO:0007669"/>
    <property type="project" value="InterPro"/>
</dbReference>
<feature type="compositionally biased region" description="Basic and acidic residues" evidence="9">
    <location>
        <begin position="113"/>
        <end position="122"/>
    </location>
</feature>
<keyword evidence="6" id="KW-0687">Ribonucleoprotein</keyword>
<organism evidence="10 11">
    <name type="scientific">Mesorhabditis spiculigera</name>
    <dbReference type="NCBI Taxonomy" id="96644"/>
    <lineage>
        <taxon>Eukaryota</taxon>
        <taxon>Metazoa</taxon>
        <taxon>Ecdysozoa</taxon>
        <taxon>Nematoda</taxon>
        <taxon>Chromadorea</taxon>
        <taxon>Rhabditida</taxon>
        <taxon>Rhabditina</taxon>
        <taxon>Rhabditomorpha</taxon>
        <taxon>Rhabditoidea</taxon>
        <taxon>Rhabditidae</taxon>
        <taxon>Mesorhabditinae</taxon>
        <taxon>Mesorhabditis</taxon>
    </lineage>
</organism>
<evidence type="ECO:0000313" key="10">
    <source>
        <dbReference type="EMBL" id="CAJ0578163.1"/>
    </source>
</evidence>
<evidence type="ECO:0000256" key="3">
    <source>
        <dbReference type="ARBA" id="ARBA00022946"/>
    </source>
</evidence>
<evidence type="ECO:0000256" key="5">
    <source>
        <dbReference type="ARBA" id="ARBA00023128"/>
    </source>
</evidence>
<comment type="similarity">
    <text evidence="2">Belongs to the mitochondrion-specific ribosomal protein mL52 family.</text>
</comment>
<keyword evidence="11" id="KW-1185">Reference proteome</keyword>
<comment type="subcellular location">
    <subcellularLocation>
        <location evidence="1">Mitochondrion</location>
    </subcellularLocation>
</comment>
<evidence type="ECO:0000313" key="11">
    <source>
        <dbReference type="Proteomes" id="UP001177023"/>
    </source>
</evidence>
<feature type="region of interest" description="Disordered" evidence="9">
    <location>
        <begin position="113"/>
        <end position="140"/>
    </location>
</feature>
<comment type="caution">
    <text evidence="10">The sequence shown here is derived from an EMBL/GenBank/DDBJ whole genome shotgun (WGS) entry which is preliminary data.</text>
</comment>
<evidence type="ECO:0000256" key="1">
    <source>
        <dbReference type="ARBA" id="ARBA00004173"/>
    </source>
</evidence>
<protein>
    <recommendedName>
        <fullName evidence="7">Large ribosomal subunit protein mL52</fullName>
    </recommendedName>
    <alternativeName>
        <fullName evidence="8">39S ribosomal protein L52, mitochondrial</fullName>
    </alternativeName>
</protein>
<evidence type="ECO:0000256" key="6">
    <source>
        <dbReference type="ARBA" id="ARBA00023274"/>
    </source>
</evidence>
<dbReference type="Pfam" id="PF18699">
    <property type="entry name" value="MRPL52"/>
    <property type="match status" value="1"/>
</dbReference>
<evidence type="ECO:0000256" key="2">
    <source>
        <dbReference type="ARBA" id="ARBA00007232"/>
    </source>
</evidence>
<keyword evidence="4" id="KW-0689">Ribosomal protein</keyword>
<dbReference type="PANTHER" id="PTHR34090:SF1">
    <property type="entry name" value="LARGE RIBOSOMAL SUBUNIT PROTEIN ML52"/>
    <property type="match status" value="1"/>
</dbReference>
<sequence>MNGLSLARIRLRSVLMSCRQNSSANFNGGVSLSVDASTGKETGRFKQHNPPIYVGPHVNPLDVGPDFSFVDGRPCYFTSRRQLERKKEQIRLGERIVSLLDQMNDLQKIHEEADAQRRDEQNKINQRKPQAKGTKTIDQF</sequence>
<evidence type="ECO:0000256" key="8">
    <source>
        <dbReference type="ARBA" id="ARBA00035425"/>
    </source>
</evidence>
<name>A0AA36G4R6_9BILA</name>